<keyword evidence="2" id="KW-1185">Reference proteome</keyword>
<dbReference type="AlphaFoldDB" id="A0A9N9DKV4"/>
<organism evidence="1 2">
    <name type="scientific">Dentiscutata erythropus</name>
    <dbReference type="NCBI Taxonomy" id="1348616"/>
    <lineage>
        <taxon>Eukaryota</taxon>
        <taxon>Fungi</taxon>
        <taxon>Fungi incertae sedis</taxon>
        <taxon>Mucoromycota</taxon>
        <taxon>Glomeromycotina</taxon>
        <taxon>Glomeromycetes</taxon>
        <taxon>Diversisporales</taxon>
        <taxon>Gigasporaceae</taxon>
        <taxon>Dentiscutata</taxon>
    </lineage>
</organism>
<evidence type="ECO:0000313" key="1">
    <source>
        <dbReference type="EMBL" id="CAG8639501.1"/>
    </source>
</evidence>
<gene>
    <name evidence="1" type="ORF">DERYTH_LOCUS9578</name>
</gene>
<feature type="non-terminal residue" evidence="1">
    <location>
        <position position="1"/>
    </location>
</feature>
<comment type="caution">
    <text evidence="1">The sequence shown here is derived from an EMBL/GenBank/DDBJ whole genome shotgun (WGS) entry which is preliminary data.</text>
</comment>
<name>A0A9N9DKV4_9GLOM</name>
<reference evidence="1" key="1">
    <citation type="submission" date="2021-06" db="EMBL/GenBank/DDBJ databases">
        <authorList>
            <person name="Kallberg Y."/>
            <person name="Tangrot J."/>
            <person name="Rosling A."/>
        </authorList>
    </citation>
    <scope>NUCLEOTIDE SEQUENCE</scope>
    <source>
        <strain evidence="1">MA453B</strain>
    </source>
</reference>
<dbReference type="OrthoDB" id="2305545at2759"/>
<evidence type="ECO:0000313" key="2">
    <source>
        <dbReference type="Proteomes" id="UP000789405"/>
    </source>
</evidence>
<protein>
    <submittedName>
        <fullName evidence="1">21041_t:CDS:1</fullName>
    </submittedName>
</protein>
<sequence length="92" mass="10555">PSFIDLSVAQALIAKGATFSIYFIQRLLNSYGSYDLELIELNYAHDVKQINAEQIKLLQKKTRTPWASDLPLTVFTYFVTVARSHLKFINFV</sequence>
<proteinExistence type="predicted"/>
<dbReference type="Proteomes" id="UP000789405">
    <property type="component" value="Unassembled WGS sequence"/>
</dbReference>
<dbReference type="EMBL" id="CAJVPY010005280">
    <property type="protein sequence ID" value="CAG8639501.1"/>
    <property type="molecule type" value="Genomic_DNA"/>
</dbReference>
<accession>A0A9N9DKV4</accession>